<organism evidence="2 3">
    <name type="scientific">Bursaphelenchus okinawaensis</name>
    <dbReference type="NCBI Taxonomy" id="465554"/>
    <lineage>
        <taxon>Eukaryota</taxon>
        <taxon>Metazoa</taxon>
        <taxon>Ecdysozoa</taxon>
        <taxon>Nematoda</taxon>
        <taxon>Chromadorea</taxon>
        <taxon>Rhabditida</taxon>
        <taxon>Tylenchina</taxon>
        <taxon>Tylenchomorpha</taxon>
        <taxon>Aphelenchoidea</taxon>
        <taxon>Aphelenchoididae</taxon>
        <taxon>Bursaphelenchus</taxon>
    </lineage>
</organism>
<accession>A0A811KFI7</accession>
<gene>
    <name evidence="2" type="ORF">BOKJ2_LOCUS5431</name>
</gene>
<keyword evidence="1" id="KW-0732">Signal</keyword>
<protein>
    <submittedName>
        <fullName evidence="2">Uncharacterized protein</fullName>
    </submittedName>
</protein>
<evidence type="ECO:0000313" key="2">
    <source>
        <dbReference type="EMBL" id="CAD5214115.1"/>
    </source>
</evidence>
<dbReference type="AlphaFoldDB" id="A0A811KFI7"/>
<reference evidence="2" key="1">
    <citation type="submission" date="2020-09" db="EMBL/GenBank/DDBJ databases">
        <authorList>
            <person name="Kikuchi T."/>
        </authorList>
    </citation>
    <scope>NUCLEOTIDE SEQUENCE</scope>
    <source>
        <strain evidence="2">SH1</strain>
    </source>
</reference>
<dbReference type="Proteomes" id="UP000783686">
    <property type="component" value="Unassembled WGS sequence"/>
</dbReference>
<proteinExistence type="predicted"/>
<comment type="caution">
    <text evidence="2">The sequence shown here is derived from an EMBL/GenBank/DDBJ whole genome shotgun (WGS) entry which is preliminary data.</text>
</comment>
<sequence>MKKLLLFSIVLGCVSGIKLHNIEYDVFVNATKLFETQEELNIANEDLRNASAEFISLFRPNNRVAVSKYIELLNTYSAQAFGTFLRNGQEIDVEDIALAINIMLTTIEKDIDDPWVNMLSNLMKRTVHLDYTHVDKLVEVYGIMLLKVTMQNKQFPLPCNLNGNLREFHELMAGLYYVAYSAFESVPNPEFDQYIDKRNYKYTNTYDWSIFNDCREEDNSFGRKVKQAIYDA</sequence>
<dbReference type="Proteomes" id="UP000614601">
    <property type="component" value="Unassembled WGS sequence"/>
</dbReference>
<feature type="chain" id="PRO_5035594975" evidence="1">
    <location>
        <begin position="17"/>
        <end position="232"/>
    </location>
</feature>
<evidence type="ECO:0000313" key="3">
    <source>
        <dbReference type="Proteomes" id="UP000614601"/>
    </source>
</evidence>
<feature type="signal peptide" evidence="1">
    <location>
        <begin position="1"/>
        <end position="16"/>
    </location>
</feature>
<keyword evidence="3" id="KW-1185">Reference proteome</keyword>
<evidence type="ECO:0000256" key="1">
    <source>
        <dbReference type="SAM" id="SignalP"/>
    </source>
</evidence>
<name>A0A811KFI7_9BILA</name>
<dbReference type="EMBL" id="CAJFCW020000003">
    <property type="protein sequence ID" value="CAG9102114.1"/>
    <property type="molecule type" value="Genomic_DNA"/>
</dbReference>
<dbReference type="EMBL" id="CAJFDH010000003">
    <property type="protein sequence ID" value="CAD5214115.1"/>
    <property type="molecule type" value="Genomic_DNA"/>
</dbReference>